<proteinExistence type="predicted"/>
<evidence type="ECO:0000313" key="2">
    <source>
        <dbReference type="Proteomes" id="UP000241158"/>
    </source>
</evidence>
<gene>
    <name evidence="1" type="ORF">CU100_14475</name>
</gene>
<organism evidence="1 2">
    <name type="scientific">Phyllobacterium endophyticum</name>
    <dbReference type="NCBI Taxonomy" id="1149773"/>
    <lineage>
        <taxon>Bacteria</taxon>
        <taxon>Pseudomonadati</taxon>
        <taxon>Pseudomonadota</taxon>
        <taxon>Alphaproteobacteria</taxon>
        <taxon>Hyphomicrobiales</taxon>
        <taxon>Phyllobacteriaceae</taxon>
        <taxon>Phyllobacterium</taxon>
    </lineage>
</organism>
<reference evidence="2" key="1">
    <citation type="submission" date="2017-11" db="EMBL/GenBank/DDBJ databases">
        <authorList>
            <person name="Kuznetsova I."/>
            <person name="Sazanova A."/>
            <person name="Chirak E."/>
            <person name="Safronova V."/>
            <person name="Willems A."/>
        </authorList>
    </citation>
    <scope>NUCLEOTIDE SEQUENCE [LARGE SCALE GENOMIC DNA]</scope>
    <source>
        <strain evidence="2">PEPV15</strain>
    </source>
</reference>
<accession>A0A2P7AQS5</accession>
<dbReference type="RefSeq" id="WP_106717331.1">
    <property type="nucleotide sequence ID" value="NZ_JACHXT010000003.1"/>
</dbReference>
<evidence type="ECO:0000313" key="1">
    <source>
        <dbReference type="EMBL" id="PSH56584.1"/>
    </source>
</evidence>
<name>A0A2P7AQS5_9HYPH</name>
<dbReference type="AlphaFoldDB" id="A0A2P7AQS5"/>
<keyword evidence="2" id="KW-1185">Reference proteome</keyword>
<dbReference type="Proteomes" id="UP000241158">
    <property type="component" value="Unassembled WGS sequence"/>
</dbReference>
<comment type="caution">
    <text evidence="1">The sequence shown here is derived from an EMBL/GenBank/DDBJ whole genome shotgun (WGS) entry which is preliminary data.</text>
</comment>
<dbReference type="EMBL" id="PGGN01000003">
    <property type="protein sequence ID" value="PSH56584.1"/>
    <property type="molecule type" value="Genomic_DNA"/>
</dbReference>
<sequence length="75" mass="8744">MSNKTLAGELLPAAGQTQNRLVTVEDLRVKLNSAVEIAFLYGATDWVRLNHPFQYKRLLMRFDDSTSLENRRYYH</sequence>
<protein>
    <submittedName>
        <fullName evidence="1">Uncharacterized protein</fullName>
    </submittedName>
</protein>